<evidence type="ECO:0000256" key="7">
    <source>
        <dbReference type="ARBA" id="ARBA00023136"/>
    </source>
</evidence>
<dbReference type="FunFam" id="2.60.40.3110:FF:000001">
    <property type="entry name" value="Putative fimbrial outer membrane usher"/>
    <property type="match status" value="1"/>
</dbReference>
<dbReference type="InterPro" id="IPR025949">
    <property type="entry name" value="PapC-like_C"/>
</dbReference>
<evidence type="ECO:0000259" key="9">
    <source>
        <dbReference type="Pfam" id="PF13953"/>
    </source>
</evidence>
<keyword evidence="8" id="KW-0998">Cell outer membrane</keyword>
<dbReference type="InterPro" id="IPR000015">
    <property type="entry name" value="Fimb_usher"/>
</dbReference>
<keyword evidence="7" id="KW-0472">Membrane</keyword>
<dbReference type="InterPro" id="IPR037224">
    <property type="entry name" value="PapC_N_sf"/>
</dbReference>
<dbReference type="GO" id="GO:0015473">
    <property type="term" value="F:fimbrial usher porin activity"/>
    <property type="evidence" value="ECO:0007669"/>
    <property type="project" value="InterPro"/>
</dbReference>
<dbReference type="GO" id="GO:0009279">
    <property type="term" value="C:cell outer membrane"/>
    <property type="evidence" value="ECO:0007669"/>
    <property type="project" value="UniProtKB-SubCell"/>
</dbReference>
<reference evidence="12" key="1">
    <citation type="journal article" date="2017" name="Biotechnol. Biofuels">
        <title>Evaluation of environmental bacterial communities as a factor affecting the growth of duckweed Lemna minor.</title>
        <authorList>
            <person name="Ishizawa H."/>
            <person name="Kuroda M."/>
            <person name="Morikawa M."/>
            <person name="Ike M."/>
        </authorList>
    </citation>
    <scope>NUCLEOTIDE SEQUENCE [LARGE SCALE GENOMIC DNA]</scope>
    <source>
        <strain evidence="12">H3</strain>
    </source>
</reference>
<dbReference type="Gene3D" id="3.10.20.410">
    <property type="match status" value="1"/>
</dbReference>
<evidence type="ECO:0000256" key="8">
    <source>
        <dbReference type="ARBA" id="ARBA00023237"/>
    </source>
</evidence>
<evidence type="ECO:0000313" key="12">
    <source>
        <dbReference type="Proteomes" id="UP000198290"/>
    </source>
</evidence>
<gene>
    <name evidence="11" type="ORF">DLM_0479</name>
</gene>
<evidence type="ECO:0000256" key="5">
    <source>
        <dbReference type="ARBA" id="ARBA00022692"/>
    </source>
</evidence>
<dbReference type="Gene3D" id="2.60.40.3110">
    <property type="match status" value="1"/>
</dbReference>
<dbReference type="InterPro" id="IPR042186">
    <property type="entry name" value="FimD_plug_dom"/>
</dbReference>
<dbReference type="Proteomes" id="UP000198290">
    <property type="component" value="Chromosome"/>
</dbReference>
<dbReference type="OrthoDB" id="6554712at2"/>
<dbReference type="Pfam" id="PF13954">
    <property type="entry name" value="PapC_N"/>
    <property type="match status" value="1"/>
</dbReference>
<dbReference type="PANTHER" id="PTHR30451:SF20">
    <property type="entry name" value="FIMBRIAE USHER"/>
    <property type="match status" value="1"/>
</dbReference>
<name>A0A3G9G9K6_9NEIS</name>
<evidence type="ECO:0000256" key="2">
    <source>
        <dbReference type="ARBA" id="ARBA00008064"/>
    </source>
</evidence>
<evidence type="ECO:0000256" key="4">
    <source>
        <dbReference type="ARBA" id="ARBA00022452"/>
    </source>
</evidence>
<reference evidence="12" key="3">
    <citation type="journal article" date="2017" name="Plant Physiol. Biochem.">
        <title>Differential oxidative and antioxidative response of duckweed Lemna minor toward plant growth promoting/inhibiting bacteria.</title>
        <authorList>
            <person name="Ishizawa H."/>
            <person name="Kuroda M."/>
            <person name="Morikawa M."/>
            <person name="Ike M."/>
        </authorList>
    </citation>
    <scope>NUCLEOTIDE SEQUENCE [LARGE SCALE GENOMIC DNA]</scope>
    <source>
        <strain evidence="12">H3</strain>
    </source>
</reference>
<organism evidence="11 12">
    <name type="scientific">Aquitalea magnusonii</name>
    <dbReference type="NCBI Taxonomy" id="332411"/>
    <lineage>
        <taxon>Bacteria</taxon>
        <taxon>Pseudomonadati</taxon>
        <taxon>Pseudomonadota</taxon>
        <taxon>Betaproteobacteria</taxon>
        <taxon>Neisseriales</taxon>
        <taxon>Chromobacteriaceae</taxon>
        <taxon>Aquitalea</taxon>
    </lineage>
</organism>
<reference evidence="11 12" key="2">
    <citation type="journal article" date="2017" name="Genome Announc.">
        <title>Draft genome sequence of Aquitalea magnusonii strain H3, a plant growth-promoting bacterium of duckweed Lemna minor.</title>
        <authorList>
            <person name="Ishizawa H."/>
            <person name="Kuroda M."/>
            <person name="Ike M."/>
        </authorList>
    </citation>
    <scope>NUCLEOTIDE SEQUENCE [LARGE SCALE GENOMIC DNA]</scope>
    <source>
        <strain evidence="11 12">H3</strain>
    </source>
</reference>
<keyword evidence="12" id="KW-1185">Reference proteome</keyword>
<dbReference type="AlphaFoldDB" id="A0A3G9G9K6"/>
<accession>A0A3G9G9K6</accession>
<dbReference type="EMBL" id="AP018823">
    <property type="protein sequence ID" value="BBF84144.1"/>
    <property type="molecule type" value="Genomic_DNA"/>
</dbReference>
<dbReference type="GO" id="GO:0009297">
    <property type="term" value="P:pilus assembly"/>
    <property type="evidence" value="ECO:0007669"/>
    <property type="project" value="InterPro"/>
</dbReference>
<feature type="domain" description="PapC-like C-terminal" evidence="9">
    <location>
        <begin position="743"/>
        <end position="802"/>
    </location>
</feature>
<sequence length="821" mass="88598">MSHQAAQANENGSEPAFDRSLLWGESLKKLDFSKFQTGTSLPEGEYSIDVLINEIPRGRRDIRLIQTPDNKDTVPCIPRPLLLELGVRADHLPVATQQDESQKDEDICVDLAKQINGAFYQFDSNLLQLKISVPQVNMQQDLTGYTPPESWDAGIPALFIDYTSNFYYSKTGDTSNSNAYLSTNTGLNLGSWRFRNTTSFNWSNTGSHSIVPTQSYISHDLDSIHSQLIIGETFTDSDLFTPVPIRGMRIASDDRMKPINDTGYAPVVRGMASSNAHVVIRQNGFIISDTTVAPGAFEIRDIAPASYNGDLEVTVTEADGKVKTFSVPFSAVPRSLREGSDRYNLSLGQVRKLLNTRPMLGQFTYQRGLSNLITLNGGVTASDGYSTLELGSVFNTQFGAMGFDVTNSHTRLNDTTLTGQSYRLSYSRLIQATGTNLTLAAYRYSTSGFMDLQTALNIRDTLANPNNGQLLLNNFSRLRSRAEVNINQTFNNNTSAYISGSLQDYWGSQPRNTQLQGGLRQGFKWGSLGIDASRQTNLGNKTVNSIMLSINYNLDRGKTFSSSLRHDSTGSNDVQINMSGTIDEDRKLSYGINAGESHTGGSNSSNYSSIAGNIAYQGSKGIVNASASSATHVKQASFGLSGSVVAAAGTVLLGQQLGESAAIIEAPDAKGAMVMPGIGVEVDGSGHALLPSLSSYRKNDIQLETGSMSDGVQLDYSSTQAIPRSGSVVLVKFKTSKGLPLLLKTSFADESPLPFGASVKDKDGNVVGDIGQGGKLFARVKQASGNLFVDLEGGKKCMLRYDNADSATSSFKSSVCQTSLN</sequence>
<proteinExistence type="inferred from homology"/>
<protein>
    <submittedName>
        <fullName evidence="11">Outer membrane usher protein</fullName>
    </submittedName>
</protein>
<feature type="domain" description="PapC N-terminal" evidence="10">
    <location>
        <begin position="17"/>
        <end position="165"/>
    </location>
</feature>
<comment type="similarity">
    <text evidence="2">Belongs to the fimbrial export usher family.</text>
</comment>
<dbReference type="Pfam" id="PF13953">
    <property type="entry name" value="PapC_C"/>
    <property type="match status" value="1"/>
</dbReference>
<dbReference type="InterPro" id="IPR043142">
    <property type="entry name" value="PapC-like_C_sf"/>
</dbReference>
<evidence type="ECO:0000256" key="6">
    <source>
        <dbReference type="ARBA" id="ARBA00022729"/>
    </source>
</evidence>
<dbReference type="RefSeq" id="WP_089084967.1">
    <property type="nucleotide sequence ID" value="NZ_AP018823.1"/>
</dbReference>
<dbReference type="SUPFAM" id="SSF141729">
    <property type="entry name" value="FimD N-terminal domain-like"/>
    <property type="match status" value="1"/>
</dbReference>
<evidence type="ECO:0000259" key="10">
    <source>
        <dbReference type="Pfam" id="PF13954"/>
    </source>
</evidence>
<keyword evidence="3" id="KW-0813">Transport</keyword>
<evidence type="ECO:0000256" key="3">
    <source>
        <dbReference type="ARBA" id="ARBA00022448"/>
    </source>
</evidence>
<evidence type="ECO:0000256" key="1">
    <source>
        <dbReference type="ARBA" id="ARBA00004571"/>
    </source>
</evidence>
<dbReference type="Pfam" id="PF00577">
    <property type="entry name" value="Usher"/>
    <property type="match status" value="1"/>
</dbReference>
<evidence type="ECO:0000313" key="11">
    <source>
        <dbReference type="EMBL" id="BBF84144.1"/>
    </source>
</evidence>
<dbReference type="PANTHER" id="PTHR30451">
    <property type="entry name" value="OUTER MEMBRANE USHER PROTEIN"/>
    <property type="match status" value="1"/>
</dbReference>
<keyword evidence="5" id="KW-0812">Transmembrane</keyword>
<dbReference type="Gene3D" id="2.60.40.2610">
    <property type="entry name" value="Outer membrane usher protein FimD, plug domain"/>
    <property type="match status" value="1"/>
</dbReference>
<keyword evidence="4" id="KW-1134">Transmembrane beta strand</keyword>
<dbReference type="InterPro" id="IPR025885">
    <property type="entry name" value="PapC_N"/>
</dbReference>
<dbReference type="KEGG" id="amah:DLM_0479"/>
<keyword evidence="6" id="KW-0732">Signal</keyword>
<dbReference type="Gene3D" id="2.60.40.2070">
    <property type="match status" value="1"/>
</dbReference>
<comment type="subcellular location">
    <subcellularLocation>
        <location evidence="1">Cell outer membrane</location>
        <topology evidence="1">Multi-pass membrane protein</topology>
    </subcellularLocation>
</comment>